<accession>A0A4V2K6T1</accession>
<feature type="chain" id="PRO_5020744024" description="Secreted protein" evidence="2">
    <location>
        <begin position="25"/>
        <end position="77"/>
    </location>
</feature>
<reference evidence="3 4" key="1">
    <citation type="submission" date="2019-01" db="EMBL/GenBank/DDBJ databases">
        <title>Draft genome sequences of three monokaryotic isolates of the white-rot basidiomycete fungus Dichomitus squalens.</title>
        <authorList>
            <consortium name="DOE Joint Genome Institute"/>
            <person name="Lopez S.C."/>
            <person name="Andreopoulos B."/>
            <person name="Pangilinan J."/>
            <person name="Lipzen A."/>
            <person name="Riley R."/>
            <person name="Ahrendt S."/>
            <person name="Ng V."/>
            <person name="Barry K."/>
            <person name="Daum C."/>
            <person name="Grigoriev I.V."/>
            <person name="Hilden K.S."/>
            <person name="Makela M.R."/>
            <person name="de Vries R.P."/>
        </authorList>
    </citation>
    <scope>NUCLEOTIDE SEQUENCE [LARGE SCALE GENOMIC DNA]</scope>
    <source>
        <strain evidence="3 4">CBS 464.89</strain>
    </source>
</reference>
<proteinExistence type="predicted"/>
<sequence length="77" mass="8438">MSSEALILCVLICLPLHTAPSIHADLWTAYAVTSYRFRCSPLQPDPASNWKPTCSSRTPQLSLEPGPKPPYSLPARS</sequence>
<feature type="region of interest" description="Disordered" evidence="1">
    <location>
        <begin position="44"/>
        <end position="77"/>
    </location>
</feature>
<feature type="compositionally biased region" description="Pro residues" evidence="1">
    <location>
        <begin position="66"/>
        <end position="77"/>
    </location>
</feature>
<feature type="compositionally biased region" description="Polar residues" evidence="1">
    <location>
        <begin position="50"/>
        <end position="61"/>
    </location>
</feature>
<name>A0A4V2K6T1_9APHY</name>
<evidence type="ECO:0000313" key="4">
    <source>
        <dbReference type="Proteomes" id="UP000292082"/>
    </source>
</evidence>
<evidence type="ECO:0008006" key="5">
    <source>
        <dbReference type="Google" id="ProtNLM"/>
    </source>
</evidence>
<dbReference type="AlphaFoldDB" id="A0A4V2K6T1"/>
<protein>
    <recommendedName>
        <fullName evidence="5">Secreted protein</fullName>
    </recommendedName>
</protein>
<organism evidence="3 4">
    <name type="scientific">Dichomitus squalens</name>
    <dbReference type="NCBI Taxonomy" id="114155"/>
    <lineage>
        <taxon>Eukaryota</taxon>
        <taxon>Fungi</taxon>
        <taxon>Dikarya</taxon>
        <taxon>Basidiomycota</taxon>
        <taxon>Agaricomycotina</taxon>
        <taxon>Agaricomycetes</taxon>
        <taxon>Polyporales</taxon>
        <taxon>Polyporaceae</taxon>
        <taxon>Dichomitus</taxon>
    </lineage>
</organism>
<evidence type="ECO:0000256" key="2">
    <source>
        <dbReference type="SAM" id="SignalP"/>
    </source>
</evidence>
<gene>
    <name evidence="3" type="ORF">BD310DRAFT_938109</name>
</gene>
<feature type="signal peptide" evidence="2">
    <location>
        <begin position="1"/>
        <end position="24"/>
    </location>
</feature>
<keyword evidence="4" id="KW-1185">Reference proteome</keyword>
<dbReference type="EMBL" id="ML145215">
    <property type="protein sequence ID" value="TBU53393.1"/>
    <property type="molecule type" value="Genomic_DNA"/>
</dbReference>
<keyword evidence="2" id="KW-0732">Signal</keyword>
<evidence type="ECO:0000313" key="3">
    <source>
        <dbReference type="EMBL" id="TBU53393.1"/>
    </source>
</evidence>
<dbReference type="Proteomes" id="UP000292082">
    <property type="component" value="Unassembled WGS sequence"/>
</dbReference>
<evidence type="ECO:0000256" key="1">
    <source>
        <dbReference type="SAM" id="MobiDB-lite"/>
    </source>
</evidence>